<feature type="transmembrane region" description="Helical" evidence="1">
    <location>
        <begin position="113"/>
        <end position="138"/>
    </location>
</feature>
<dbReference type="RefSeq" id="WP_345701253.1">
    <property type="nucleotide sequence ID" value="NZ_BAABIS010000001.1"/>
</dbReference>
<keyword evidence="3" id="KW-1185">Reference proteome</keyword>
<feature type="transmembrane region" description="Helical" evidence="1">
    <location>
        <begin position="230"/>
        <end position="252"/>
    </location>
</feature>
<dbReference type="EMBL" id="BAABIS010000001">
    <property type="protein sequence ID" value="GAA4882272.1"/>
    <property type="molecule type" value="Genomic_DNA"/>
</dbReference>
<name>A0ABP9EP90_9ACTN</name>
<dbReference type="Proteomes" id="UP001501752">
    <property type="component" value="Unassembled WGS sequence"/>
</dbReference>
<gene>
    <name evidence="2" type="ORF">GCM10023235_73480</name>
</gene>
<keyword evidence="1" id="KW-0812">Transmembrane</keyword>
<feature type="transmembrane region" description="Helical" evidence="1">
    <location>
        <begin position="165"/>
        <end position="189"/>
    </location>
</feature>
<comment type="caution">
    <text evidence="2">The sequence shown here is derived from an EMBL/GenBank/DDBJ whole genome shotgun (WGS) entry which is preliminary data.</text>
</comment>
<evidence type="ECO:0000313" key="3">
    <source>
        <dbReference type="Proteomes" id="UP001501752"/>
    </source>
</evidence>
<feature type="transmembrane region" description="Helical" evidence="1">
    <location>
        <begin position="51"/>
        <end position="70"/>
    </location>
</feature>
<keyword evidence="1" id="KW-1133">Transmembrane helix</keyword>
<feature type="transmembrane region" description="Helical" evidence="1">
    <location>
        <begin position="258"/>
        <end position="278"/>
    </location>
</feature>
<proteinExistence type="predicted"/>
<feature type="transmembrane region" description="Helical" evidence="1">
    <location>
        <begin position="201"/>
        <end position="218"/>
    </location>
</feature>
<feature type="transmembrane region" description="Helical" evidence="1">
    <location>
        <begin position="82"/>
        <end position="101"/>
    </location>
</feature>
<reference evidence="3" key="1">
    <citation type="journal article" date="2019" name="Int. J. Syst. Evol. Microbiol.">
        <title>The Global Catalogue of Microorganisms (GCM) 10K type strain sequencing project: providing services to taxonomists for standard genome sequencing and annotation.</title>
        <authorList>
            <consortium name="The Broad Institute Genomics Platform"/>
            <consortium name="The Broad Institute Genome Sequencing Center for Infectious Disease"/>
            <person name="Wu L."/>
            <person name="Ma J."/>
        </authorList>
    </citation>
    <scope>NUCLEOTIDE SEQUENCE [LARGE SCALE GENOMIC DNA]</scope>
    <source>
        <strain evidence="3">JCM 13006</strain>
    </source>
</reference>
<evidence type="ECO:0000256" key="1">
    <source>
        <dbReference type="SAM" id="Phobius"/>
    </source>
</evidence>
<organism evidence="2 3">
    <name type="scientific">Kitasatospora terrestris</name>
    <dbReference type="NCBI Taxonomy" id="258051"/>
    <lineage>
        <taxon>Bacteria</taxon>
        <taxon>Bacillati</taxon>
        <taxon>Actinomycetota</taxon>
        <taxon>Actinomycetes</taxon>
        <taxon>Kitasatosporales</taxon>
        <taxon>Streptomycetaceae</taxon>
        <taxon>Kitasatospora</taxon>
    </lineage>
</organism>
<accession>A0ABP9EP90</accession>
<evidence type="ECO:0000313" key="2">
    <source>
        <dbReference type="EMBL" id="GAA4882272.1"/>
    </source>
</evidence>
<sequence>MAADVRERELAAAVPLLAQVVATVSVLTGLAMAGAGATGHAFGPWASPDPLGPAMIGAGMLGVAPGLLALSRARSWPEARTLTLSTAIVLLGLFAVTLLNAGSLHLARGGSVVLVLFSLGWLGVTGLLALLTVVALAAQYRKRPTPVAALEVPAVPLPALAKPALALLGSAWFGIGAGLLALPGFWGAFVPWEVSRADAQALGVWALALGAGVLASLAEDDLARLRPALLALPGVAVATGLLLAARAAHVHWSTGPALALLAMTAGLLVAGLTGRLLLRRPASAT</sequence>
<keyword evidence="1" id="KW-0472">Membrane</keyword>
<protein>
    <submittedName>
        <fullName evidence="2">Uncharacterized protein</fullName>
    </submittedName>
</protein>